<dbReference type="GO" id="GO:0005777">
    <property type="term" value="C:peroxisome"/>
    <property type="evidence" value="ECO:0007669"/>
    <property type="project" value="TreeGrafter"/>
</dbReference>
<sequence length="314" mass="35823">MKRNLLFEDLKKGNGKLIDPKKIIGYKYPLKLVRFTDKDIILYDYAIGLGRDPKWESQMKYVYENDQDFQAFCTMPVIGGIGSGHISEERQIPGMQDFNPTQLLFGEQVIEIYQSIKPNVQYTFDRRVLDVADKVKGLLLTKESKCTDEKGELVAISTQTIFIRGLGGFGYKGSVILASPRKPPTKPERIVTEKIQSNTSLIYRLTGDYNPIHIDIGLAELGGFEKPILPGLCTFGIASRIVYENYCQNPDSKQDHEKLRKIGARFTTPIYPGETLVVSIWRKEKRIIFEGTIKERRNRLAVFGYAELRENSKL</sequence>
<dbReference type="Proteomes" id="UP000039865">
    <property type="component" value="Unassembled WGS sequence"/>
</dbReference>
<dbReference type="PANTHER" id="PTHR13078:SF56">
    <property type="entry name" value="PEROXISOMAL MULTIFUNCTIONAL ENZYME TYPE 2"/>
    <property type="match status" value="1"/>
</dbReference>
<dbReference type="AlphaFoldDB" id="A0A077ZT96"/>
<reference evidence="3 4" key="1">
    <citation type="submission" date="2014-06" db="EMBL/GenBank/DDBJ databases">
        <authorList>
            <person name="Swart Estienne"/>
        </authorList>
    </citation>
    <scope>NUCLEOTIDE SEQUENCE [LARGE SCALE GENOMIC DNA]</scope>
    <source>
        <strain evidence="3 4">130c</strain>
    </source>
</reference>
<feature type="domain" description="Peroxisomal multifunctional enzyme type 2-like N-terminal" evidence="2">
    <location>
        <begin position="35"/>
        <end position="165"/>
    </location>
</feature>
<evidence type="ECO:0000259" key="2">
    <source>
        <dbReference type="Pfam" id="PF22622"/>
    </source>
</evidence>
<evidence type="ECO:0000313" key="3">
    <source>
        <dbReference type="EMBL" id="CDW73107.1"/>
    </source>
</evidence>
<dbReference type="GO" id="GO:0003857">
    <property type="term" value="F:(3S)-3-hydroxyacyl-CoA dehydrogenase (NAD+) activity"/>
    <property type="evidence" value="ECO:0007669"/>
    <property type="project" value="TreeGrafter"/>
</dbReference>
<dbReference type="GO" id="GO:0006635">
    <property type="term" value="P:fatty acid beta-oxidation"/>
    <property type="evidence" value="ECO:0007669"/>
    <property type="project" value="TreeGrafter"/>
</dbReference>
<organism evidence="3 4">
    <name type="scientific">Stylonychia lemnae</name>
    <name type="common">Ciliate</name>
    <dbReference type="NCBI Taxonomy" id="5949"/>
    <lineage>
        <taxon>Eukaryota</taxon>
        <taxon>Sar</taxon>
        <taxon>Alveolata</taxon>
        <taxon>Ciliophora</taxon>
        <taxon>Intramacronucleata</taxon>
        <taxon>Spirotrichea</taxon>
        <taxon>Stichotrichia</taxon>
        <taxon>Sporadotrichida</taxon>
        <taxon>Oxytrichidae</taxon>
        <taxon>Stylonychinae</taxon>
        <taxon>Stylonychia</taxon>
    </lineage>
</organism>
<accession>A0A077ZT96</accession>
<feature type="domain" description="MaoC-like" evidence="1">
    <location>
        <begin position="184"/>
        <end position="298"/>
    </location>
</feature>
<dbReference type="Pfam" id="PF22622">
    <property type="entry name" value="MFE-2_hydrat-2_N"/>
    <property type="match status" value="1"/>
</dbReference>
<dbReference type="Pfam" id="PF01575">
    <property type="entry name" value="MaoC_dehydratas"/>
    <property type="match status" value="1"/>
</dbReference>
<dbReference type="Gene3D" id="3.10.129.10">
    <property type="entry name" value="Hotdog Thioesterase"/>
    <property type="match status" value="2"/>
</dbReference>
<gene>
    <name evidence="3" type="primary">Contig2134.g2294</name>
    <name evidence="3" type="ORF">STYLEM_2076</name>
</gene>
<dbReference type="SUPFAM" id="SSF54637">
    <property type="entry name" value="Thioesterase/thiol ester dehydrase-isomerase"/>
    <property type="match status" value="2"/>
</dbReference>
<protein>
    <submittedName>
        <fullName evidence="3">Like domain containing protein</fullName>
    </submittedName>
</protein>
<keyword evidence="4" id="KW-1185">Reference proteome</keyword>
<proteinExistence type="predicted"/>
<dbReference type="PANTHER" id="PTHR13078">
    <property type="entry name" value="PEROXISOMAL MULTIFUNCTIONAL ENZYME TYPE 2-RELATED"/>
    <property type="match status" value="1"/>
</dbReference>
<evidence type="ECO:0000313" key="4">
    <source>
        <dbReference type="Proteomes" id="UP000039865"/>
    </source>
</evidence>
<name>A0A077ZT96_STYLE</name>
<dbReference type="GO" id="GO:0004300">
    <property type="term" value="F:enoyl-CoA hydratase activity"/>
    <property type="evidence" value="ECO:0007669"/>
    <property type="project" value="TreeGrafter"/>
</dbReference>
<dbReference type="InParanoid" id="A0A077ZT96"/>
<evidence type="ECO:0000259" key="1">
    <source>
        <dbReference type="Pfam" id="PF01575"/>
    </source>
</evidence>
<dbReference type="EMBL" id="CCKQ01002008">
    <property type="protein sequence ID" value="CDW73107.1"/>
    <property type="molecule type" value="Genomic_DNA"/>
</dbReference>
<dbReference type="InterPro" id="IPR054357">
    <property type="entry name" value="MFE-2_N"/>
</dbReference>
<dbReference type="InterPro" id="IPR029069">
    <property type="entry name" value="HotDog_dom_sf"/>
</dbReference>
<dbReference type="OrthoDB" id="60204at2759"/>
<dbReference type="GO" id="GO:0044594">
    <property type="term" value="F:17-beta-hydroxysteroid dehydrogenase (NAD+) activity"/>
    <property type="evidence" value="ECO:0007669"/>
    <property type="project" value="TreeGrafter"/>
</dbReference>
<dbReference type="InterPro" id="IPR002539">
    <property type="entry name" value="MaoC-like_dom"/>
</dbReference>